<feature type="domain" description="FAD dependent oxidoreductase" evidence="5">
    <location>
        <begin position="16"/>
        <end position="107"/>
    </location>
</feature>
<evidence type="ECO:0000256" key="3">
    <source>
        <dbReference type="ARBA" id="ARBA00022827"/>
    </source>
</evidence>
<keyword evidence="3" id="KW-0274">FAD</keyword>
<keyword evidence="2" id="KW-0285">Flavoprotein</keyword>
<evidence type="ECO:0000256" key="4">
    <source>
        <dbReference type="ARBA" id="ARBA00023002"/>
    </source>
</evidence>
<dbReference type="KEGG" id="cpsk:Q0N40_06410"/>
<sequence length="145" mass="16595">MMSNYGFDKDDGFDADVIVVGSGSMESAAADRLSERGQKVLGFEQFHRGHDNGSYHGGSRIIRMSYFEHPDYVPLLRRAFELWDELEEDSQQRGWEQLVHYTGGLYAGLPVAPRLRDHESLRWSMGLTTNYFLPTTFALVFPTLR</sequence>
<dbReference type="SUPFAM" id="SSF51905">
    <property type="entry name" value="FAD/NAD(P)-binding domain"/>
    <property type="match status" value="1"/>
</dbReference>
<evidence type="ECO:0000256" key="1">
    <source>
        <dbReference type="ARBA" id="ARBA00001974"/>
    </source>
</evidence>
<evidence type="ECO:0000259" key="5">
    <source>
        <dbReference type="Pfam" id="PF01266"/>
    </source>
</evidence>
<name>A0AAU0PYP4_9CORY</name>
<accession>A0AAU0PYP4</accession>
<gene>
    <name evidence="6" type="ORF">Q0N40_06410</name>
</gene>
<dbReference type="Gene3D" id="3.30.9.10">
    <property type="entry name" value="D-Amino Acid Oxidase, subunit A, domain 2"/>
    <property type="match status" value="1"/>
</dbReference>
<dbReference type="PANTHER" id="PTHR10961:SF7">
    <property type="entry name" value="FAD DEPENDENT OXIDOREDUCTASE DOMAIN-CONTAINING PROTEIN"/>
    <property type="match status" value="1"/>
</dbReference>
<dbReference type="PANTHER" id="PTHR10961">
    <property type="entry name" value="PEROXISOMAL SARCOSINE OXIDASE"/>
    <property type="match status" value="1"/>
</dbReference>
<evidence type="ECO:0000313" key="7">
    <source>
        <dbReference type="Proteomes" id="UP001174314"/>
    </source>
</evidence>
<dbReference type="EMBL" id="CP137757">
    <property type="protein sequence ID" value="WPF24194.1"/>
    <property type="molecule type" value="Genomic_DNA"/>
</dbReference>
<dbReference type="RefSeq" id="WP_306421618.1">
    <property type="nucleotide sequence ID" value="NZ_CP137757.1"/>
</dbReference>
<dbReference type="InterPro" id="IPR036188">
    <property type="entry name" value="FAD/NAD-bd_sf"/>
</dbReference>
<dbReference type="InterPro" id="IPR006076">
    <property type="entry name" value="FAD-dep_OxRdtase"/>
</dbReference>
<dbReference type="AlphaFoldDB" id="A0AAU0PYP4"/>
<keyword evidence="4" id="KW-0560">Oxidoreductase</keyword>
<reference evidence="6 7" key="1">
    <citation type="submission" date="2023-10" db="EMBL/GenBank/DDBJ databases">
        <title>complete genome sequence of Corynebacterium pseudokroppenstedtii P15-C1.</title>
        <authorList>
            <person name="Bruggemann H."/>
            <person name="Poehlein A."/>
        </authorList>
    </citation>
    <scope>NUCLEOTIDE SEQUENCE [LARGE SCALE GENOMIC DNA]</scope>
    <source>
        <strain evidence="6 7">P15_C1</strain>
    </source>
</reference>
<proteinExistence type="predicted"/>
<dbReference type="GO" id="GO:0050660">
    <property type="term" value="F:flavin adenine dinucleotide binding"/>
    <property type="evidence" value="ECO:0007669"/>
    <property type="project" value="InterPro"/>
</dbReference>
<organism evidence="6 7">
    <name type="scientific">Corynebacterium pseudokroppenstedtii</name>
    <dbReference type="NCBI Taxonomy" id="2804917"/>
    <lineage>
        <taxon>Bacteria</taxon>
        <taxon>Bacillati</taxon>
        <taxon>Actinomycetota</taxon>
        <taxon>Actinomycetes</taxon>
        <taxon>Mycobacteriales</taxon>
        <taxon>Corynebacteriaceae</taxon>
        <taxon>Corynebacterium</taxon>
    </lineage>
</organism>
<evidence type="ECO:0000256" key="2">
    <source>
        <dbReference type="ARBA" id="ARBA00022630"/>
    </source>
</evidence>
<dbReference type="InterPro" id="IPR045170">
    <property type="entry name" value="MTOX"/>
</dbReference>
<dbReference type="GO" id="GO:0008115">
    <property type="term" value="F:sarcosine oxidase activity"/>
    <property type="evidence" value="ECO:0007669"/>
    <property type="project" value="TreeGrafter"/>
</dbReference>
<dbReference type="Pfam" id="PF01266">
    <property type="entry name" value="DAO"/>
    <property type="match status" value="1"/>
</dbReference>
<dbReference type="Gene3D" id="3.50.50.60">
    <property type="entry name" value="FAD/NAD(P)-binding domain"/>
    <property type="match status" value="1"/>
</dbReference>
<dbReference type="Proteomes" id="UP001174314">
    <property type="component" value="Chromosome"/>
</dbReference>
<protein>
    <submittedName>
        <fullName evidence="6">FAD-dependent oxidoreductase</fullName>
    </submittedName>
</protein>
<comment type="cofactor">
    <cofactor evidence="1">
        <name>FAD</name>
        <dbReference type="ChEBI" id="CHEBI:57692"/>
    </cofactor>
</comment>
<evidence type="ECO:0000313" key="6">
    <source>
        <dbReference type="EMBL" id="WPF24194.1"/>
    </source>
</evidence>
<keyword evidence="7" id="KW-1185">Reference proteome</keyword>